<evidence type="ECO:0000313" key="1">
    <source>
        <dbReference type="EMBL" id="GAA3915927.1"/>
    </source>
</evidence>
<proteinExistence type="predicted"/>
<gene>
    <name evidence="1" type="ORF">GCM10022405_46380</name>
</gene>
<evidence type="ECO:0000313" key="2">
    <source>
        <dbReference type="Proteomes" id="UP001499994"/>
    </source>
</evidence>
<organism evidence="1 2">
    <name type="scientific">Gibbsiella dentisursi</name>
    <dbReference type="NCBI Taxonomy" id="796890"/>
    <lineage>
        <taxon>Bacteria</taxon>
        <taxon>Pseudomonadati</taxon>
        <taxon>Pseudomonadota</taxon>
        <taxon>Gammaproteobacteria</taxon>
        <taxon>Enterobacterales</taxon>
        <taxon>Yersiniaceae</taxon>
        <taxon>Gibbsiella</taxon>
    </lineage>
</organism>
<accession>A0ABP7M6R4</accession>
<name>A0ABP7M6R4_9GAMM</name>
<keyword evidence="2" id="KW-1185">Reference proteome</keyword>
<comment type="caution">
    <text evidence="1">The sequence shown here is derived from an EMBL/GenBank/DDBJ whole genome shotgun (WGS) entry which is preliminary data.</text>
</comment>
<sequence length="70" mass="7650">MHGYIESLLILLLMGDGGFFPAPEAQEFVGLRNRDENTLHGGVYRGFPSVFKRVCRTHGATRGAENGDGL</sequence>
<dbReference type="Proteomes" id="UP001499994">
    <property type="component" value="Unassembled WGS sequence"/>
</dbReference>
<reference evidence="2" key="1">
    <citation type="journal article" date="2019" name="Int. J. Syst. Evol. Microbiol.">
        <title>The Global Catalogue of Microorganisms (GCM) 10K type strain sequencing project: providing services to taxonomists for standard genome sequencing and annotation.</title>
        <authorList>
            <consortium name="The Broad Institute Genomics Platform"/>
            <consortium name="The Broad Institute Genome Sequencing Center for Infectious Disease"/>
            <person name="Wu L."/>
            <person name="Ma J."/>
        </authorList>
    </citation>
    <scope>NUCLEOTIDE SEQUENCE [LARGE SCALE GENOMIC DNA]</scope>
    <source>
        <strain evidence="2">JCM 17201</strain>
    </source>
</reference>
<dbReference type="EMBL" id="BAABDG010000012">
    <property type="protein sequence ID" value="GAA3915927.1"/>
    <property type="molecule type" value="Genomic_DNA"/>
</dbReference>
<protein>
    <submittedName>
        <fullName evidence="1">Uncharacterized protein</fullName>
    </submittedName>
</protein>